<dbReference type="EMBL" id="JANIIK010000116">
    <property type="protein sequence ID" value="KAJ3587961.1"/>
    <property type="molecule type" value="Genomic_DNA"/>
</dbReference>
<organism evidence="2 3">
    <name type="scientific">Muraenolepis orangiensis</name>
    <name type="common">Patagonian moray cod</name>
    <dbReference type="NCBI Taxonomy" id="630683"/>
    <lineage>
        <taxon>Eukaryota</taxon>
        <taxon>Metazoa</taxon>
        <taxon>Chordata</taxon>
        <taxon>Craniata</taxon>
        <taxon>Vertebrata</taxon>
        <taxon>Euteleostomi</taxon>
        <taxon>Actinopterygii</taxon>
        <taxon>Neopterygii</taxon>
        <taxon>Teleostei</taxon>
        <taxon>Neoteleostei</taxon>
        <taxon>Acanthomorphata</taxon>
        <taxon>Zeiogadaria</taxon>
        <taxon>Gadariae</taxon>
        <taxon>Gadiformes</taxon>
        <taxon>Muraenolepidoidei</taxon>
        <taxon>Muraenolepididae</taxon>
        <taxon>Muraenolepis</taxon>
    </lineage>
</organism>
<keyword evidence="3" id="KW-1185">Reference proteome</keyword>
<evidence type="ECO:0000256" key="1">
    <source>
        <dbReference type="SAM" id="MobiDB-lite"/>
    </source>
</evidence>
<protein>
    <submittedName>
        <fullName evidence="2">Uncharacterized protein</fullName>
    </submittedName>
</protein>
<gene>
    <name evidence="2" type="ORF">NHX12_011556</name>
</gene>
<evidence type="ECO:0000313" key="3">
    <source>
        <dbReference type="Proteomes" id="UP001148018"/>
    </source>
</evidence>
<feature type="region of interest" description="Disordered" evidence="1">
    <location>
        <begin position="58"/>
        <end position="78"/>
    </location>
</feature>
<reference evidence="2" key="1">
    <citation type="submission" date="2022-07" db="EMBL/GenBank/DDBJ databases">
        <title>Chromosome-level genome of Muraenolepis orangiensis.</title>
        <authorList>
            <person name="Kim J."/>
        </authorList>
    </citation>
    <scope>NUCLEOTIDE SEQUENCE</scope>
    <source>
        <strain evidence="2">KU_S4_2022</strain>
        <tissue evidence="2">Muscle</tissue>
    </source>
</reference>
<sequence>MNTPQTQAHPSCCRVTAPPTPSRWLILAPFGPQGFQHLSHTHTPLYGGTGTETAAWTDAPPARGSVGETPVSGHRHRAPVHLAKRKMDRSYANGQG</sequence>
<name>A0A9Q0DGL0_9TELE</name>
<accession>A0A9Q0DGL0</accession>
<comment type="caution">
    <text evidence="2">The sequence shown here is derived from an EMBL/GenBank/DDBJ whole genome shotgun (WGS) entry which is preliminary data.</text>
</comment>
<dbReference type="Proteomes" id="UP001148018">
    <property type="component" value="Unassembled WGS sequence"/>
</dbReference>
<proteinExistence type="predicted"/>
<dbReference type="AlphaFoldDB" id="A0A9Q0DGL0"/>
<evidence type="ECO:0000313" key="2">
    <source>
        <dbReference type="EMBL" id="KAJ3587961.1"/>
    </source>
</evidence>